<keyword evidence="1" id="KW-0482">Metalloprotease</keyword>
<dbReference type="InterPro" id="IPR024079">
    <property type="entry name" value="MetalloPept_cat_dom_sf"/>
</dbReference>
<evidence type="ECO:0000313" key="2">
    <source>
        <dbReference type="Proteomes" id="UP001174419"/>
    </source>
</evidence>
<accession>A0AB35M2U6</accession>
<organism evidence="1 2">
    <name type="scientific">Acinetobacter towneri</name>
    <dbReference type="NCBI Taxonomy" id="202956"/>
    <lineage>
        <taxon>Bacteria</taxon>
        <taxon>Pseudomonadati</taxon>
        <taxon>Pseudomonadota</taxon>
        <taxon>Gammaproteobacteria</taxon>
        <taxon>Moraxellales</taxon>
        <taxon>Moraxellaceae</taxon>
        <taxon>Acinetobacter</taxon>
    </lineage>
</organism>
<keyword evidence="1" id="KW-0378">Hydrolase</keyword>
<reference evidence="1" key="2">
    <citation type="journal article" date="2022" name="Sci. Total Environ.">
        <title>Prevalence, transmission, and molecular epidemiology of tet(X)-positive bacteria among humans, animals, and environmental niches in China: An epidemiological, and genomic-based study.</title>
        <authorList>
            <person name="Dong N."/>
            <person name="Zeng Y."/>
            <person name="Cai C."/>
            <person name="Sun C."/>
            <person name="Lu J."/>
            <person name="Liu C."/>
            <person name="Zhou H."/>
            <person name="Sun Q."/>
            <person name="Shu L."/>
            <person name="Wang H."/>
            <person name="Wang Y."/>
            <person name="Wang S."/>
            <person name="Wu C."/>
            <person name="Chan E.W."/>
            <person name="Chen G."/>
            <person name="Shen Z."/>
            <person name="Chen S."/>
            <person name="Zhang R."/>
        </authorList>
    </citation>
    <scope>NUCLEOTIDE SEQUENCE</scope>
    <source>
        <strain evidence="1">DF49-4</strain>
    </source>
</reference>
<dbReference type="AlphaFoldDB" id="A0AB35M2U6"/>
<keyword evidence="1" id="KW-0645">Protease</keyword>
<name>A0AB35M2U6_9GAMM</name>
<dbReference type="SUPFAM" id="SSF55486">
    <property type="entry name" value="Metalloproteases ('zincins'), catalytic domain"/>
    <property type="match status" value="1"/>
</dbReference>
<proteinExistence type="predicted"/>
<protein>
    <submittedName>
        <fullName evidence="1">Metalloprotease</fullName>
    </submittedName>
</protein>
<evidence type="ECO:0000313" key="1">
    <source>
        <dbReference type="EMBL" id="MDM1720038.1"/>
    </source>
</evidence>
<dbReference type="Gene3D" id="3.40.390.10">
    <property type="entry name" value="Collagenase (Catalytic Domain)"/>
    <property type="match status" value="1"/>
</dbReference>
<comment type="caution">
    <text evidence="1">The sequence shown here is derived from an EMBL/GenBank/DDBJ whole genome shotgun (WGS) entry which is preliminary data.</text>
</comment>
<dbReference type="EMBL" id="JACANG010000041">
    <property type="protein sequence ID" value="MDM1720038.1"/>
    <property type="molecule type" value="Genomic_DNA"/>
</dbReference>
<dbReference type="GO" id="GO:0008237">
    <property type="term" value="F:metallopeptidase activity"/>
    <property type="evidence" value="ECO:0007669"/>
    <property type="project" value="UniProtKB-KW"/>
</dbReference>
<reference evidence="1" key="1">
    <citation type="submission" date="2020-06" db="EMBL/GenBank/DDBJ databases">
        <authorList>
            <person name="Dong N."/>
        </authorList>
    </citation>
    <scope>NUCLEOTIDE SEQUENCE</scope>
    <source>
        <strain evidence="1">DF49-4</strain>
    </source>
</reference>
<sequence length="241" mass="27780">MNMKILATIPLFFLGECAMALPIIKVNFVFSTNHVEAQKFDNLAQIKKELNILNRYFVTEKNQPIFKFELNKYIPYQKFKQLNCKLSHLLENPKPMERSALIQIFQQCFPSKSKEAEVYVFIFDSYSSKSGFKAADSWGFHNNGRPIILLDWERLNYNIQAALPHEMGHAFGLRHVCVKGAKFKDTTNLMASKGGCDGSGGQRNIGFNDQQIQIIKEHYQKLKSRSTREFFSRNNRAIARG</sequence>
<dbReference type="Proteomes" id="UP001174419">
    <property type="component" value="Unassembled WGS sequence"/>
</dbReference>
<gene>
    <name evidence="1" type="ORF">HX110_13110</name>
</gene>